<name>A0A0D2WQU8_CAPO3</name>
<dbReference type="EMBL" id="KE346366">
    <property type="protein sequence ID" value="KJE94100.1"/>
    <property type="molecule type" value="Genomic_DNA"/>
</dbReference>
<dbReference type="eggNOG" id="KOG0634">
    <property type="taxonomic scope" value="Eukaryota"/>
</dbReference>
<accession>A0A0D2WQU8</accession>
<protein>
    <recommendedName>
        <fullName evidence="1">Aminotransferase class I/classII large domain-containing protein</fullName>
    </recommendedName>
</protein>
<dbReference type="InterPro" id="IPR015421">
    <property type="entry name" value="PyrdxlP-dep_Trfase_major"/>
</dbReference>
<proteinExistence type="predicted"/>
<organism evidence="2 3">
    <name type="scientific">Capsaspora owczarzaki (strain ATCC 30864)</name>
    <dbReference type="NCBI Taxonomy" id="595528"/>
    <lineage>
        <taxon>Eukaryota</taxon>
        <taxon>Filasterea</taxon>
        <taxon>Capsaspora</taxon>
    </lineage>
</organism>
<dbReference type="Proteomes" id="UP000008743">
    <property type="component" value="Unassembled WGS sequence"/>
</dbReference>
<dbReference type="RefSeq" id="XP_004347540.1">
    <property type="nucleotide sequence ID" value="XM_004347490.2"/>
</dbReference>
<evidence type="ECO:0000313" key="2">
    <source>
        <dbReference type="EMBL" id="KJE94100.1"/>
    </source>
</evidence>
<dbReference type="InParanoid" id="A0A0D2WQU8"/>
<feature type="domain" description="Aminotransferase class I/classII large" evidence="1">
    <location>
        <begin position="44"/>
        <end position="416"/>
    </location>
</feature>
<dbReference type="OrthoDB" id="7042322at2759"/>
<evidence type="ECO:0000259" key="1">
    <source>
        <dbReference type="Pfam" id="PF00155"/>
    </source>
</evidence>
<dbReference type="PANTHER" id="PTHR42858:SF1">
    <property type="entry name" value="LD15494P"/>
    <property type="match status" value="1"/>
</dbReference>
<dbReference type="GO" id="GO:0047536">
    <property type="term" value="F:2-aminoadipate transaminase activity"/>
    <property type="evidence" value="ECO:0007669"/>
    <property type="project" value="TreeGrafter"/>
</dbReference>
<dbReference type="AlphaFoldDB" id="A0A0D2WQU8"/>
<dbReference type="Gene3D" id="3.40.640.10">
    <property type="entry name" value="Type I PLP-dependent aspartate aminotransferase-like (Major domain)"/>
    <property type="match status" value="1"/>
</dbReference>
<reference evidence="3" key="1">
    <citation type="submission" date="2011-02" db="EMBL/GenBank/DDBJ databases">
        <title>The Genome Sequence of Capsaspora owczarzaki ATCC 30864.</title>
        <authorList>
            <person name="Russ C."/>
            <person name="Cuomo C."/>
            <person name="Burger G."/>
            <person name="Gray M.W."/>
            <person name="Holland P.W.H."/>
            <person name="King N."/>
            <person name="Lang F.B.F."/>
            <person name="Roger A.J."/>
            <person name="Ruiz-Trillo I."/>
            <person name="Young S.K."/>
            <person name="Zeng Q."/>
            <person name="Gargeya S."/>
            <person name="Alvarado L."/>
            <person name="Berlin A."/>
            <person name="Chapman S.B."/>
            <person name="Chen Z."/>
            <person name="Freedman E."/>
            <person name="Gellesch M."/>
            <person name="Goldberg J."/>
            <person name="Griggs A."/>
            <person name="Gujja S."/>
            <person name="Heilman E."/>
            <person name="Heiman D."/>
            <person name="Howarth C."/>
            <person name="Mehta T."/>
            <person name="Neiman D."/>
            <person name="Pearson M."/>
            <person name="Roberts A."/>
            <person name="Saif S."/>
            <person name="Shea T."/>
            <person name="Shenoy N."/>
            <person name="Sisk P."/>
            <person name="Stolte C."/>
            <person name="Sykes S."/>
            <person name="White J."/>
            <person name="Yandava C."/>
            <person name="Haas B."/>
            <person name="Nusbaum C."/>
            <person name="Birren B."/>
        </authorList>
    </citation>
    <scope>NUCLEOTIDE SEQUENCE</scope>
    <source>
        <strain evidence="3">ATCC 30864</strain>
    </source>
</reference>
<dbReference type="Pfam" id="PF00155">
    <property type="entry name" value="Aminotran_1_2"/>
    <property type="match status" value="1"/>
</dbReference>
<dbReference type="InterPro" id="IPR004839">
    <property type="entry name" value="Aminotransferase_I/II_large"/>
</dbReference>
<sequence length="433" mass="46904">MTSAASDFVSTASSSAATAQNILFDVRPGEVSFSFGAPDESLLRQIVPVLKQATIERLEADPDAYTLLQYGPIAGDAVFINQLAAFLRLHYNDPHVDATHLMATAGASQGLSFACTHLMKPGDPVLIEDPTYFLAEQLILEHHLKTVGVRTDDDGINVEDLEKQLKAIPIKNPSEGYSAMLYLVPTFSNPRGTTISHEKRQRIVALAHQYNVIVVCDDVYELLCYKGAQPPVPRLFSYDAAILRDTPAASKRGHVISNASFSKIFGPGVRLGWIEAWVDIQEKLTNTGFMASGGGVQHCMSGLMGTAIQNGSLDRVIAALQAAYGARMAAVCAKLRQAIPAGVVNLIEPQGGLFMWVEFRDTAVDTEALLARARREFAVGFQPGNRFSQSKTFGHCMRLGIAFHPEAELLSGVDRLARLIHASIADGSIRVVP</sequence>
<evidence type="ECO:0000313" key="3">
    <source>
        <dbReference type="Proteomes" id="UP000008743"/>
    </source>
</evidence>
<dbReference type="InterPro" id="IPR015422">
    <property type="entry name" value="PyrdxlP-dep_Trfase_small"/>
</dbReference>
<dbReference type="OMA" id="MIALDSM"/>
<dbReference type="GO" id="GO:0030170">
    <property type="term" value="F:pyridoxal phosphate binding"/>
    <property type="evidence" value="ECO:0007669"/>
    <property type="project" value="InterPro"/>
</dbReference>
<dbReference type="SUPFAM" id="SSF53383">
    <property type="entry name" value="PLP-dependent transferases"/>
    <property type="match status" value="1"/>
</dbReference>
<dbReference type="PhylomeDB" id="A0A0D2WQU8"/>
<dbReference type="Gene3D" id="3.90.1150.10">
    <property type="entry name" value="Aspartate Aminotransferase, domain 1"/>
    <property type="match status" value="1"/>
</dbReference>
<gene>
    <name evidence="2" type="ORF">CAOG_004789</name>
</gene>
<keyword evidence="3" id="KW-1185">Reference proteome</keyword>
<dbReference type="InterPro" id="IPR015424">
    <property type="entry name" value="PyrdxlP-dep_Trfase"/>
</dbReference>
<dbReference type="STRING" id="595528.A0A0D2WQU8"/>
<dbReference type="PANTHER" id="PTHR42858">
    <property type="entry name" value="AMINOTRANSFERASE"/>
    <property type="match status" value="1"/>
</dbReference>
<dbReference type="CDD" id="cd00609">
    <property type="entry name" value="AAT_like"/>
    <property type="match status" value="1"/>
</dbReference>